<dbReference type="EMBL" id="ML976619">
    <property type="protein sequence ID" value="KAF1841137.1"/>
    <property type="molecule type" value="Genomic_DNA"/>
</dbReference>
<comment type="caution">
    <text evidence="1">The sequence shown here is derived from an EMBL/GenBank/DDBJ whole genome shotgun (WGS) entry which is preliminary data.</text>
</comment>
<proteinExistence type="predicted"/>
<evidence type="ECO:0000313" key="1">
    <source>
        <dbReference type="EMBL" id="KAF1841137.1"/>
    </source>
</evidence>
<reference evidence="1" key="1">
    <citation type="submission" date="2020-01" db="EMBL/GenBank/DDBJ databases">
        <authorList>
            <consortium name="DOE Joint Genome Institute"/>
            <person name="Haridas S."/>
            <person name="Albert R."/>
            <person name="Binder M."/>
            <person name="Bloem J."/>
            <person name="Labutti K."/>
            <person name="Salamov A."/>
            <person name="Andreopoulos B."/>
            <person name="Baker S.E."/>
            <person name="Barry K."/>
            <person name="Bills G."/>
            <person name="Bluhm B.H."/>
            <person name="Cannon C."/>
            <person name="Castanera R."/>
            <person name="Culley D.E."/>
            <person name="Daum C."/>
            <person name="Ezra D."/>
            <person name="Gonzalez J.B."/>
            <person name="Henrissat B."/>
            <person name="Kuo A."/>
            <person name="Liang C."/>
            <person name="Lipzen A."/>
            <person name="Lutzoni F."/>
            <person name="Magnuson J."/>
            <person name="Mondo S."/>
            <person name="Nolan M."/>
            <person name="Ohm R."/>
            <person name="Pangilinan J."/>
            <person name="Park H.-J."/>
            <person name="Ramirez L."/>
            <person name="Alfaro M."/>
            <person name="Sun H."/>
            <person name="Tritt A."/>
            <person name="Yoshinaga Y."/>
            <person name="Zwiers L.-H."/>
            <person name="Turgeon B.G."/>
            <person name="Goodwin S.B."/>
            <person name="Spatafora J.W."/>
            <person name="Crous P.W."/>
            <person name="Grigoriev I.V."/>
        </authorList>
    </citation>
    <scope>NUCLEOTIDE SEQUENCE</scope>
    <source>
        <strain evidence="1">CBS 394.84</strain>
    </source>
</reference>
<name>A0A9P4G931_9PLEO</name>
<evidence type="ECO:0000313" key="2">
    <source>
        <dbReference type="Proteomes" id="UP000800039"/>
    </source>
</evidence>
<accession>A0A9P4G931</accession>
<keyword evidence="2" id="KW-1185">Reference proteome</keyword>
<dbReference type="OrthoDB" id="3795309at2759"/>
<protein>
    <submittedName>
        <fullName evidence="1">Uncharacterized protein</fullName>
    </submittedName>
</protein>
<dbReference type="GeneID" id="63852552"/>
<organism evidence="1 2">
    <name type="scientific">Cucurbitaria berberidis CBS 394.84</name>
    <dbReference type="NCBI Taxonomy" id="1168544"/>
    <lineage>
        <taxon>Eukaryota</taxon>
        <taxon>Fungi</taxon>
        <taxon>Dikarya</taxon>
        <taxon>Ascomycota</taxon>
        <taxon>Pezizomycotina</taxon>
        <taxon>Dothideomycetes</taxon>
        <taxon>Pleosporomycetidae</taxon>
        <taxon>Pleosporales</taxon>
        <taxon>Pleosporineae</taxon>
        <taxon>Cucurbitariaceae</taxon>
        <taxon>Cucurbitaria</taxon>
    </lineage>
</organism>
<gene>
    <name evidence="1" type="ORF">K460DRAFT_380857</name>
</gene>
<dbReference type="AlphaFoldDB" id="A0A9P4G931"/>
<dbReference type="RefSeq" id="XP_040783700.1">
    <property type="nucleotide sequence ID" value="XM_040935301.1"/>
</dbReference>
<sequence>MAPLCYQQLDEARELTEQQLSQVLLDRNTELSQLTHQRKYSTVLNAHNIWAPQLYDAILRYATAANLTVVSRVLKLPREIRDTIYTHLWDSGGQQDFQRDLLYWWEHFDQPWVIRGIHPCESFGKTGATDLKPPYFVDQAFFGADFAREVLVRLQDTVGKDLRPCERNPIAEFSLIDASIEAFVKKDAFGVGKTMEELVRNLDLRINFQCDNHMSSELARQNHIAELEEGITALLSIPYSDRITIHDGQMKQLSSRPRIITLVIRQECAIDISVSLVPILRLVARARKGLSRTGFTMKILYHNDEIGLKILFEEDVWAWSDKDWKTNLKEKNSCKVDAEEWDLEKQAIVWEHVRNVVFNVKDDGA</sequence>
<dbReference type="Proteomes" id="UP000800039">
    <property type="component" value="Unassembled WGS sequence"/>
</dbReference>